<dbReference type="EMBL" id="KV441551">
    <property type="protein sequence ID" value="OAG07707.1"/>
    <property type="molecule type" value="Genomic_DNA"/>
</dbReference>
<keyword evidence="1" id="KW-0732">Signal</keyword>
<dbReference type="STRING" id="1460663.A0A177CLP9"/>
<dbReference type="Proteomes" id="UP000077069">
    <property type="component" value="Unassembled WGS sequence"/>
</dbReference>
<evidence type="ECO:0000313" key="3">
    <source>
        <dbReference type="Proteomes" id="UP000077069"/>
    </source>
</evidence>
<feature type="chain" id="PRO_5008058351" evidence="1">
    <location>
        <begin position="22"/>
        <end position="256"/>
    </location>
</feature>
<protein>
    <submittedName>
        <fullName evidence="2">Uncharacterized protein</fullName>
    </submittedName>
</protein>
<evidence type="ECO:0000313" key="2">
    <source>
        <dbReference type="EMBL" id="OAG07707.1"/>
    </source>
</evidence>
<name>A0A177CLP9_9PLEO</name>
<dbReference type="InParanoid" id="A0A177CLP9"/>
<keyword evidence="3" id="KW-1185">Reference proteome</keyword>
<gene>
    <name evidence="2" type="ORF">CC84DRAFT_1216624</name>
</gene>
<accession>A0A177CLP9</accession>
<organism evidence="2 3">
    <name type="scientific">Paraphaeosphaeria sporulosa</name>
    <dbReference type="NCBI Taxonomy" id="1460663"/>
    <lineage>
        <taxon>Eukaryota</taxon>
        <taxon>Fungi</taxon>
        <taxon>Dikarya</taxon>
        <taxon>Ascomycota</taxon>
        <taxon>Pezizomycotina</taxon>
        <taxon>Dothideomycetes</taxon>
        <taxon>Pleosporomycetidae</taxon>
        <taxon>Pleosporales</taxon>
        <taxon>Massarineae</taxon>
        <taxon>Didymosphaeriaceae</taxon>
        <taxon>Paraphaeosphaeria</taxon>
    </lineage>
</organism>
<sequence>MASFINVGFCLAYFALQNVSSMSGDVYTPFEIEESIAKMSTEYMFSLCWGLKPPDVSQGSSSFDLAQGSTCIIPFLYSILGSGLFGRIPFPVPSRTPFRSFMEVPWVFRDSAEAFSKCHISKMTESGFLTGTWMGYYTDQRLVNHRHFALVGPPMNDINIVAKPSGESDKRSEPKGHIDCSESSGFDSYGPFTICGEFHHDGRVEFVKHYTQHAWDWQYNGIVIPFGIVGRWSDLEGNFGGHFWIWKKDWCDSQAI</sequence>
<proteinExistence type="predicted"/>
<dbReference type="RefSeq" id="XP_018038072.1">
    <property type="nucleotide sequence ID" value="XM_018182824.1"/>
</dbReference>
<dbReference type="OrthoDB" id="5139943at2759"/>
<reference evidence="2 3" key="1">
    <citation type="submission" date="2016-05" db="EMBL/GenBank/DDBJ databases">
        <title>Comparative analysis of secretome profiles of manganese(II)-oxidizing ascomycete fungi.</title>
        <authorList>
            <consortium name="DOE Joint Genome Institute"/>
            <person name="Zeiner C.A."/>
            <person name="Purvine S.O."/>
            <person name="Zink E.M."/>
            <person name="Wu S."/>
            <person name="Pasa-Tolic L."/>
            <person name="Chaput D.L."/>
            <person name="Haridas S."/>
            <person name="Grigoriev I.V."/>
            <person name="Santelli C.M."/>
            <person name="Hansel C.M."/>
        </authorList>
    </citation>
    <scope>NUCLEOTIDE SEQUENCE [LARGE SCALE GENOMIC DNA]</scope>
    <source>
        <strain evidence="2 3">AP3s5-JAC2a</strain>
    </source>
</reference>
<dbReference type="GeneID" id="28766310"/>
<dbReference type="AlphaFoldDB" id="A0A177CLP9"/>
<feature type="signal peptide" evidence="1">
    <location>
        <begin position="1"/>
        <end position="21"/>
    </location>
</feature>
<evidence type="ECO:0000256" key="1">
    <source>
        <dbReference type="SAM" id="SignalP"/>
    </source>
</evidence>